<dbReference type="AlphaFoldDB" id="A0A0A8YGK1"/>
<reference evidence="3" key="2">
    <citation type="journal article" date="2015" name="Data Brief">
        <title>Shoot transcriptome of the giant reed, Arundo donax.</title>
        <authorList>
            <person name="Barrero R.A."/>
            <person name="Guerrero F.D."/>
            <person name="Moolhuijzen P."/>
            <person name="Goolsby J.A."/>
            <person name="Tidwell J."/>
            <person name="Bellgard S.E."/>
            <person name="Bellgard M.I."/>
        </authorList>
    </citation>
    <scope>NUCLEOTIDE SEQUENCE</scope>
    <source>
        <tissue evidence="3">Shoot tissue taken approximately 20 cm above the soil surface</tissue>
    </source>
</reference>
<proteinExistence type="predicted"/>
<reference evidence="3" key="1">
    <citation type="submission" date="2014-09" db="EMBL/GenBank/DDBJ databases">
        <authorList>
            <person name="Magalhaes I.L.F."/>
            <person name="Oliveira U."/>
            <person name="Santos F.R."/>
            <person name="Vidigal T.H.D.A."/>
            <person name="Brescovit A.D."/>
            <person name="Santos A.J."/>
        </authorList>
    </citation>
    <scope>NUCLEOTIDE SEQUENCE</scope>
    <source>
        <tissue evidence="3">Shoot tissue taken approximately 20 cm above the soil surface</tissue>
    </source>
</reference>
<sequence>MKGVSFMKAQIQEKEKELKRDYKMLKESMMQSGVHWNGETCMIEADTTIWDNIITLNSKAKKFCTKSFPLFKALGELYDGHLAEGTYNFTSTEPPKYPLLRQIENAHEQETNEQEVMFPDLEESLAYEIQNEDEVRERNEEMERNEERQRNEERPQRRAAIISRNKYEKERKRPKKSANIEGMMEKYLNMRTKQAEEELHS</sequence>
<feature type="compositionally biased region" description="Basic and acidic residues" evidence="1">
    <location>
        <begin position="133"/>
        <end position="156"/>
    </location>
</feature>
<evidence type="ECO:0000313" key="3">
    <source>
        <dbReference type="EMBL" id="JAD24941.1"/>
    </source>
</evidence>
<protein>
    <recommendedName>
        <fullName evidence="2">Myb/SANT-like domain-containing protein</fullName>
    </recommendedName>
</protein>
<feature type="domain" description="Myb/SANT-like" evidence="2">
    <location>
        <begin position="3"/>
        <end position="52"/>
    </location>
</feature>
<dbReference type="InterPro" id="IPR024752">
    <property type="entry name" value="Myb/SANT-like_dom"/>
</dbReference>
<name>A0A0A8YGK1_ARUDO</name>
<evidence type="ECO:0000256" key="1">
    <source>
        <dbReference type="SAM" id="MobiDB-lite"/>
    </source>
</evidence>
<dbReference type="Pfam" id="PF12776">
    <property type="entry name" value="Myb_DNA-bind_3"/>
    <property type="match status" value="1"/>
</dbReference>
<organism evidence="3">
    <name type="scientific">Arundo donax</name>
    <name type="common">Giant reed</name>
    <name type="synonym">Donax arundinaceus</name>
    <dbReference type="NCBI Taxonomy" id="35708"/>
    <lineage>
        <taxon>Eukaryota</taxon>
        <taxon>Viridiplantae</taxon>
        <taxon>Streptophyta</taxon>
        <taxon>Embryophyta</taxon>
        <taxon>Tracheophyta</taxon>
        <taxon>Spermatophyta</taxon>
        <taxon>Magnoliopsida</taxon>
        <taxon>Liliopsida</taxon>
        <taxon>Poales</taxon>
        <taxon>Poaceae</taxon>
        <taxon>PACMAD clade</taxon>
        <taxon>Arundinoideae</taxon>
        <taxon>Arundineae</taxon>
        <taxon>Arundo</taxon>
    </lineage>
</organism>
<dbReference type="EMBL" id="GBRH01272954">
    <property type="protein sequence ID" value="JAD24941.1"/>
    <property type="molecule type" value="Transcribed_RNA"/>
</dbReference>
<evidence type="ECO:0000259" key="2">
    <source>
        <dbReference type="Pfam" id="PF12776"/>
    </source>
</evidence>
<dbReference type="PANTHER" id="PTHR46934">
    <property type="entry name" value="MYB_DNA-BIND_3 DOMAIN-CONTAINING PROTEIN-RELATED"/>
    <property type="match status" value="1"/>
</dbReference>
<accession>A0A0A8YGK1</accession>
<feature type="region of interest" description="Disordered" evidence="1">
    <location>
        <begin position="130"/>
        <end position="183"/>
    </location>
</feature>